<evidence type="ECO:0000256" key="1">
    <source>
        <dbReference type="SAM" id="MobiDB-lite"/>
    </source>
</evidence>
<evidence type="ECO:0000313" key="3">
    <source>
        <dbReference type="Proteomes" id="UP000053647"/>
    </source>
</evidence>
<name>A0A0C9T4G9_PAXIN</name>
<reference evidence="3" key="2">
    <citation type="submission" date="2015-01" db="EMBL/GenBank/DDBJ databases">
        <title>Evolutionary Origins and Diversification of the Mycorrhizal Mutualists.</title>
        <authorList>
            <consortium name="DOE Joint Genome Institute"/>
            <consortium name="Mycorrhizal Genomics Consortium"/>
            <person name="Kohler A."/>
            <person name="Kuo A."/>
            <person name="Nagy L.G."/>
            <person name="Floudas D."/>
            <person name="Copeland A."/>
            <person name="Barry K.W."/>
            <person name="Cichocki N."/>
            <person name="Veneault-Fourrey C."/>
            <person name="LaButti K."/>
            <person name="Lindquist E.A."/>
            <person name="Lipzen A."/>
            <person name="Lundell T."/>
            <person name="Morin E."/>
            <person name="Murat C."/>
            <person name="Riley R."/>
            <person name="Ohm R."/>
            <person name="Sun H."/>
            <person name="Tunlid A."/>
            <person name="Henrissat B."/>
            <person name="Grigoriev I.V."/>
            <person name="Hibbett D.S."/>
            <person name="Martin F."/>
        </authorList>
    </citation>
    <scope>NUCLEOTIDE SEQUENCE [LARGE SCALE GENOMIC DNA]</scope>
    <source>
        <strain evidence="3">ATCC 200175</strain>
    </source>
</reference>
<accession>A0A0C9T4G9</accession>
<feature type="region of interest" description="Disordered" evidence="1">
    <location>
        <begin position="51"/>
        <end position="84"/>
    </location>
</feature>
<keyword evidence="3" id="KW-1185">Reference proteome</keyword>
<sequence length="84" mass="8923">MLPDELAVGLQVATAPPLPDTVPETLSHCIEPSDLAPPNLDGINGEEFTMQRPPANSGFLAPCQPSPRPSSFKPPAFIQDDMKA</sequence>
<dbReference type="EMBL" id="KN820403">
    <property type="protein sequence ID" value="KIJ06283.1"/>
    <property type="molecule type" value="Genomic_DNA"/>
</dbReference>
<dbReference type="AlphaFoldDB" id="A0A0C9T4G9"/>
<dbReference type="HOGENOM" id="CLU_2528107_0_0_1"/>
<protein>
    <submittedName>
        <fullName evidence="2">Uncharacterized protein</fullName>
    </submittedName>
</protein>
<gene>
    <name evidence="2" type="ORF">PAXINDRAFT_20517</name>
</gene>
<proteinExistence type="predicted"/>
<dbReference type="Proteomes" id="UP000053647">
    <property type="component" value="Unassembled WGS sequence"/>
</dbReference>
<evidence type="ECO:0000313" key="2">
    <source>
        <dbReference type="EMBL" id="KIJ06283.1"/>
    </source>
</evidence>
<organism evidence="2 3">
    <name type="scientific">Paxillus involutus ATCC 200175</name>
    <dbReference type="NCBI Taxonomy" id="664439"/>
    <lineage>
        <taxon>Eukaryota</taxon>
        <taxon>Fungi</taxon>
        <taxon>Dikarya</taxon>
        <taxon>Basidiomycota</taxon>
        <taxon>Agaricomycotina</taxon>
        <taxon>Agaricomycetes</taxon>
        <taxon>Agaricomycetidae</taxon>
        <taxon>Boletales</taxon>
        <taxon>Paxilineae</taxon>
        <taxon>Paxillaceae</taxon>
        <taxon>Paxillus</taxon>
    </lineage>
</organism>
<reference evidence="2 3" key="1">
    <citation type="submission" date="2014-06" db="EMBL/GenBank/DDBJ databases">
        <authorList>
            <consortium name="DOE Joint Genome Institute"/>
            <person name="Kuo A."/>
            <person name="Kohler A."/>
            <person name="Nagy L.G."/>
            <person name="Floudas D."/>
            <person name="Copeland A."/>
            <person name="Barry K.W."/>
            <person name="Cichocki N."/>
            <person name="Veneault-Fourrey C."/>
            <person name="LaButti K."/>
            <person name="Lindquist E.A."/>
            <person name="Lipzen A."/>
            <person name="Lundell T."/>
            <person name="Morin E."/>
            <person name="Murat C."/>
            <person name="Sun H."/>
            <person name="Tunlid A."/>
            <person name="Henrissat B."/>
            <person name="Grigoriev I.V."/>
            <person name="Hibbett D.S."/>
            <person name="Martin F."/>
            <person name="Nordberg H.P."/>
            <person name="Cantor M.N."/>
            <person name="Hua S.X."/>
        </authorList>
    </citation>
    <scope>NUCLEOTIDE SEQUENCE [LARGE SCALE GENOMIC DNA]</scope>
    <source>
        <strain evidence="2 3">ATCC 200175</strain>
    </source>
</reference>